<accession>A0A1A9DZZ1</accession>
<comment type="caution">
    <text evidence="1">The sequence shown here is derived from an EMBL/GenBank/DDBJ whole genome shotgun (WGS) entry which is preliminary data.</text>
</comment>
<organism evidence="1 2">
    <name type="scientific">Streptococcus agalactiae</name>
    <dbReference type="NCBI Taxonomy" id="1311"/>
    <lineage>
        <taxon>Bacteria</taxon>
        <taxon>Bacillati</taxon>
        <taxon>Bacillota</taxon>
        <taxon>Bacilli</taxon>
        <taxon>Lactobacillales</taxon>
        <taxon>Streptococcaceae</taxon>
        <taxon>Streptococcus</taxon>
    </lineage>
</organism>
<dbReference type="SUPFAM" id="SSF48371">
    <property type="entry name" value="ARM repeat"/>
    <property type="match status" value="1"/>
</dbReference>
<reference evidence="1 2" key="1">
    <citation type="journal article" date="2018" name="Emerg. Microbes Infect.">
        <title>Phenotypic and molecular analysis of nontypeable Group B streptococci: identification of cps2a and hybrid cps2a/cps5 Group B streptococcal capsule gene clusters.</title>
        <authorList>
            <person name="Alhhazmi A."/>
            <person name="Tyrrell G.J."/>
        </authorList>
    </citation>
    <scope>NUCLEOTIDE SEQUENCE [LARGE SCALE GENOMIC DNA]</scope>
    <source>
        <strain evidence="1 2">PLGBS17</strain>
    </source>
</reference>
<dbReference type="AlphaFoldDB" id="A0A1A9DZZ1"/>
<name>A0A1A9DZZ1_STRAG</name>
<dbReference type="Proteomes" id="UP000256718">
    <property type="component" value="Unassembled WGS sequence"/>
</dbReference>
<gene>
    <name evidence="1" type="ORF">C4618_00520</name>
</gene>
<proteinExistence type="predicted"/>
<evidence type="ECO:0000313" key="2">
    <source>
        <dbReference type="Proteomes" id="UP000256718"/>
    </source>
</evidence>
<dbReference type="InterPro" id="IPR016024">
    <property type="entry name" value="ARM-type_fold"/>
</dbReference>
<dbReference type="RefSeq" id="WP_000224695.1">
    <property type="nucleotide sequence ID" value="NZ_CDCM01000024.1"/>
</dbReference>
<sequence length="670" mass="71186">MATNLGQAYVQIMPSAKGISGSISKTLDPEASSAGSSAGSLLGGKLIGILGSVIAAAKIGEMVTKAISSSISEGAALQQSLGGVETLFKSNANLVKKYADEAYKTTGLSANAYMESVTGFSASLLQSLGGDTAKAAKVANMAMIDMADNSNKMGTSMESIQYAYQGFAKQNYTMLDNLKLGYGGTQEEMKRLLSDAQKLTGKKYDISNLSDVYEAIHAIQGKIGITGTTAKEAATTFTGSFEAMKAASKNLLGKMALGEDIKPSLKALFDTTSNFVLNNFIPMLTNVFKGFGSVISLTFSELIPKIVGFMQTSGPSLMQSGISFIISFVNGFLTAYPAFLTVAGKIFTDFVSFVMQSIPGLLQAGATLVLNLIDGILANLPQIATSAVSVISSFISMLQANYPAILKKGFEILSYLVQGIIARLPDIVITVGKLIAILAGAIASNLPKVLALGVQLLITFVKGILSVIGKINETANNIGEKLINAIKSIDLLSAGRAIMRGFLRGLEDVWGDIQNFVGDIAGWIKDHKGPISYDRRLLIPAGNAIMQGLHQGLVDKFKPVKNLVNGMAEEIQSSFGNPQLAFDMDTNVNNGFERIGTLNKNLSSQVTSTDNYTSGNAALLSAIKNLADRPIVVSAQFDKNEFARVVAKPIAARQKFDEQTEERLRGINRW</sequence>
<evidence type="ECO:0000313" key="1">
    <source>
        <dbReference type="EMBL" id="RDY91527.1"/>
    </source>
</evidence>
<protein>
    <submittedName>
        <fullName evidence="1">PblA</fullName>
    </submittedName>
</protein>
<dbReference type="EMBL" id="QHGZ01000009">
    <property type="protein sequence ID" value="RDY91527.1"/>
    <property type="molecule type" value="Genomic_DNA"/>
</dbReference>